<dbReference type="AlphaFoldDB" id="A0A328P8Z3"/>
<sequence>MLIFIVILVQGQRLDSKLVKIVTENFERSEDWGKIVVENSYLDAIQFRTRCKFRQRKPTIQRSWETCLQPHRSKNKKKYQNMNGQIQKTRGKNYPKNLYEFFTVRKVKMKPQKSKDLQFIKMRRMQRINSRTPHNDKKMAEYVYLLKKNKIPICIYS</sequence>
<reference evidence="1 2" key="1">
    <citation type="submission" date="2018-06" db="EMBL/GenBank/DDBJ databases">
        <title>Draft genome sequence of hyperthermophilic methanogen Methanothermobacter tenebrarum sp. MCM-B 1447.</title>
        <authorList>
            <person name="Pore S.D."/>
            <person name="Dagar S."/>
            <person name="Dhakephalkar P.K."/>
        </authorList>
    </citation>
    <scope>NUCLEOTIDE SEQUENCE [LARGE SCALE GENOMIC DNA]</scope>
    <source>
        <strain evidence="1 2">MCM B 1447</strain>
    </source>
</reference>
<gene>
    <name evidence="1" type="ORF">DPC56_05885</name>
</gene>
<name>A0A328P8Z3_9EURY</name>
<protein>
    <submittedName>
        <fullName evidence="1">Uncharacterized protein</fullName>
    </submittedName>
</protein>
<accession>A0A328P8Z3</accession>
<evidence type="ECO:0000313" key="2">
    <source>
        <dbReference type="Proteomes" id="UP000249782"/>
    </source>
</evidence>
<dbReference type="EMBL" id="QLOE01000006">
    <property type="protein sequence ID" value="RAO78957.1"/>
    <property type="molecule type" value="Genomic_DNA"/>
</dbReference>
<proteinExistence type="predicted"/>
<evidence type="ECO:0000313" key="1">
    <source>
        <dbReference type="EMBL" id="RAO78957.1"/>
    </source>
</evidence>
<dbReference type="Proteomes" id="UP000249782">
    <property type="component" value="Unassembled WGS sequence"/>
</dbReference>
<comment type="caution">
    <text evidence="1">The sequence shown here is derived from an EMBL/GenBank/DDBJ whole genome shotgun (WGS) entry which is preliminary data.</text>
</comment>
<organism evidence="1 2">
    <name type="scientific">Methanothermobacter tenebrarum</name>
    <dbReference type="NCBI Taxonomy" id="680118"/>
    <lineage>
        <taxon>Archaea</taxon>
        <taxon>Methanobacteriati</taxon>
        <taxon>Methanobacteriota</taxon>
        <taxon>Methanomada group</taxon>
        <taxon>Methanobacteria</taxon>
        <taxon>Methanobacteriales</taxon>
        <taxon>Methanobacteriaceae</taxon>
        <taxon>Methanothermobacter</taxon>
    </lineage>
</organism>
<keyword evidence="2" id="KW-1185">Reference proteome</keyword>